<sequence>MARRATAVALVCLLAAGPARPSAITVGAEGAVTASGLSCARTAGAAPGRREPRPPGPGEVSEVLSDLADQRGGAPAPSRITVPTWVHVLTDGTKSVPDASVRAQIAILNAAYGGKHGGVDTGVRFRLDGITPVANTQWFADPLAHESIMKTRLRRGDARTLNLYIGQLSELVLGFSTYPFWYSGSPRLDGVVIDWRTLPGGTLRDFDRGFTGVHEIGHWLGLFHTFENGCEEPGDGVADTPPQGSPTEACPVGKDTCPRGGLDPVHNFMDYSHDRCMSEFTQGQAERMHEMWAAYRMKTAV</sequence>
<evidence type="ECO:0000256" key="3">
    <source>
        <dbReference type="ARBA" id="ARBA00022723"/>
    </source>
</evidence>
<feature type="chain" id="PRO_5045197667" evidence="9">
    <location>
        <begin position="24"/>
        <end position="301"/>
    </location>
</feature>
<protein>
    <submittedName>
        <fullName evidence="11">Zinc metalloprotease</fullName>
    </submittedName>
</protein>
<evidence type="ECO:0000256" key="6">
    <source>
        <dbReference type="ARBA" id="ARBA00022833"/>
    </source>
</evidence>
<dbReference type="PANTHER" id="PTHR47466:SF1">
    <property type="entry name" value="METALLOPROTEASE MEP1 (AFU_ORTHOLOGUE AFUA_1G07730)-RELATED"/>
    <property type="match status" value="1"/>
</dbReference>
<feature type="domain" description="Peptidase M43 pregnancy-associated plasma-A" evidence="10">
    <location>
        <begin position="211"/>
        <end position="291"/>
    </location>
</feature>
<evidence type="ECO:0000256" key="2">
    <source>
        <dbReference type="ARBA" id="ARBA00022670"/>
    </source>
</evidence>
<dbReference type="Gene3D" id="3.40.390.10">
    <property type="entry name" value="Collagenase (Catalytic Domain)"/>
    <property type="match status" value="1"/>
</dbReference>
<name>A0ABN1QID0_9ACTN</name>
<dbReference type="PANTHER" id="PTHR47466">
    <property type="match status" value="1"/>
</dbReference>
<reference evidence="11 12" key="1">
    <citation type="journal article" date="2019" name="Int. J. Syst. Evol. Microbiol.">
        <title>The Global Catalogue of Microorganisms (GCM) 10K type strain sequencing project: providing services to taxonomists for standard genome sequencing and annotation.</title>
        <authorList>
            <consortium name="The Broad Institute Genomics Platform"/>
            <consortium name="The Broad Institute Genome Sequencing Center for Infectious Disease"/>
            <person name="Wu L."/>
            <person name="Ma J."/>
        </authorList>
    </citation>
    <scope>NUCLEOTIDE SEQUENCE [LARGE SCALE GENOMIC DNA]</scope>
    <source>
        <strain evidence="11 12">JCM 11136</strain>
    </source>
</reference>
<comment type="caution">
    <text evidence="11">The sequence shown here is derived from an EMBL/GenBank/DDBJ whole genome shotgun (WGS) entry which is preliminary data.</text>
</comment>
<keyword evidence="7 11" id="KW-0482">Metalloprotease</keyword>
<evidence type="ECO:0000313" key="11">
    <source>
        <dbReference type="EMBL" id="GAA0942752.1"/>
    </source>
</evidence>
<dbReference type="CDD" id="cd04275">
    <property type="entry name" value="ZnMc_pappalysin_like"/>
    <property type="match status" value="1"/>
</dbReference>
<dbReference type="EMBL" id="BAAAHQ010000035">
    <property type="protein sequence ID" value="GAA0942752.1"/>
    <property type="molecule type" value="Genomic_DNA"/>
</dbReference>
<evidence type="ECO:0000313" key="12">
    <source>
        <dbReference type="Proteomes" id="UP001501578"/>
    </source>
</evidence>
<keyword evidence="5" id="KW-0378">Hydrolase</keyword>
<keyword evidence="8" id="KW-1015">Disulfide bond</keyword>
<dbReference type="InterPro" id="IPR008754">
    <property type="entry name" value="Peptidase_M43"/>
</dbReference>
<feature type="signal peptide" evidence="9">
    <location>
        <begin position="1"/>
        <end position="23"/>
    </location>
</feature>
<evidence type="ECO:0000256" key="7">
    <source>
        <dbReference type="ARBA" id="ARBA00023049"/>
    </source>
</evidence>
<proteinExistence type="inferred from homology"/>
<organism evidence="11 12">
    <name type="scientific">Nonomuraea longicatena</name>
    <dbReference type="NCBI Taxonomy" id="83682"/>
    <lineage>
        <taxon>Bacteria</taxon>
        <taxon>Bacillati</taxon>
        <taxon>Actinomycetota</taxon>
        <taxon>Actinomycetes</taxon>
        <taxon>Streptosporangiales</taxon>
        <taxon>Streptosporangiaceae</taxon>
        <taxon>Nonomuraea</taxon>
    </lineage>
</organism>
<keyword evidence="12" id="KW-1185">Reference proteome</keyword>
<dbReference type="InterPro" id="IPR024079">
    <property type="entry name" value="MetalloPept_cat_dom_sf"/>
</dbReference>
<dbReference type="Proteomes" id="UP001501578">
    <property type="component" value="Unassembled WGS sequence"/>
</dbReference>
<keyword evidence="2" id="KW-0645">Protease</keyword>
<evidence type="ECO:0000256" key="4">
    <source>
        <dbReference type="ARBA" id="ARBA00022729"/>
    </source>
</evidence>
<gene>
    <name evidence="11" type="ORF">GCM10009560_55540</name>
</gene>
<evidence type="ECO:0000256" key="9">
    <source>
        <dbReference type="SAM" id="SignalP"/>
    </source>
</evidence>
<evidence type="ECO:0000256" key="5">
    <source>
        <dbReference type="ARBA" id="ARBA00022801"/>
    </source>
</evidence>
<keyword evidence="3" id="KW-0479">Metal-binding</keyword>
<dbReference type="GO" id="GO:0008237">
    <property type="term" value="F:metallopeptidase activity"/>
    <property type="evidence" value="ECO:0007669"/>
    <property type="project" value="UniProtKB-KW"/>
</dbReference>
<accession>A0ABN1QID0</accession>
<evidence type="ECO:0000256" key="1">
    <source>
        <dbReference type="ARBA" id="ARBA00008721"/>
    </source>
</evidence>
<keyword evidence="4 9" id="KW-0732">Signal</keyword>
<dbReference type="SUPFAM" id="SSF55486">
    <property type="entry name" value="Metalloproteases ('zincins'), catalytic domain"/>
    <property type="match status" value="1"/>
</dbReference>
<keyword evidence="6" id="KW-0862">Zinc</keyword>
<dbReference type="RefSeq" id="WP_343953026.1">
    <property type="nucleotide sequence ID" value="NZ_BAAAHQ010000035.1"/>
</dbReference>
<dbReference type="Pfam" id="PF05572">
    <property type="entry name" value="Peptidase_M43"/>
    <property type="match status" value="1"/>
</dbReference>
<comment type="similarity">
    <text evidence="1">Belongs to the peptidase M43B family.</text>
</comment>
<evidence type="ECO:0000256" key="8">
    <source>
        <dbReference type="ARBA" id="ARBA00023157"/>
    </source>
</evidence>
<evidence type="ECO:0000259" key="10">
    <source>
        <dbReference type="Pfam" id="PF05572"/>
    </source>
</evidence>